<dbReference type="EMBL" id="PXOA01000041">
    <property type="protein sequence ID" value="RFU81570.1"/>
    <property type="molecule type" value="Genomic_DNA"/>
</dbReference>
<keyword evidence="4" id="KW-1185">Reference proteome</keyword>
<dbReference type="SUPFAM" id="SSF51430">
    <property type="entry name" value="NAD(P)-linked oxidoreductase"/>
    <property type="match status" value="1"/>
</dbReference>
<dbReference type="InterPro" id="IPR023210">
    <property type="entry name" value="NADP_OxRdtase_dom"/>
</dbReference>
<dbReference type="CDD" id="cd19075">
    <property type="entry name" value="AKR_AKR7A1-5"/>
    <property type="match status" value="1"/>
</dbReference>
<dbReference type="Gene3D" id="3.20.20.100">
    <property type="entry name" value="NADP-dependent oxidoreductase domain"/>
    <property type="match status" value="1"/>
</dbReference>
<sequence length="324" mass="35967">MPGDSPIALVVGTAAWVPEDESKLKEIISIMRARNVNILDTALVYGSGASEKAIGNLQLGPEISVDTKAPTGFVDGQAAQIEVFGEQSLAALQTQKVRTYFLHGPDTTVPFEEQLEAIQKLYVKGSFERFGISNFSEEQVISIYDLAKSKGYVLPTVYQGSYSLVARHHETGLYLTLRKLGISIEAYSPMAAGFLAKTPEFIEQGKGNWDPNTFLGKFYRELFYKPAYMKLLGEFGTLSEKSGISRVGLAYRWVRHHSFLKSEKGDEMIVGVSSPDHLTNTLDELEGGPLEPWIIQRIEELWDLVKDEEPVDNVKSSRKLLALA</sequence>
<dbReference type="AlphaFoldDB" id="A0A395NZP5"/>
<organism evidence="3 4">
    <name type="scientific">Trichoderma arundinaceum</name>
    <dbReference type="NCBI Taxonomy" id="490622"/>
    <lineage>
        <taxon>Eukaryota</taxon>
        <taxon>Fungi</taxon>
        <taxon>Dikarya</taxon>
        <taxon>Ascomycota</taxon>
        <taxon>Pezizomycotina</taxon>
        <taxon>Sordariomycetes</taxon>
        <taxon>Hypocreomycetidae</taxon>
        <taxon>Hypocreales</taxon>
        <taxon>Hypocreaceae</taxon>
        <taxon>Trichoderma</taxon>
    </lineage>
</organism>
<dbReference type="STRING" id="490622.A0A395NZP5"/>
<comment type="caution">
    <text evidence="3">The sequence shown here is derived from an EMBL/GenBank/DDBJ whole genome shotgun (WGS) entry which is preliminary data.</text>
</comment>
<accession>A0A395NZP5</accession>
<dbReference type="GO" id="GO:0016491">
    <property type="term" value="F:oxidoreductase activity"/>
    <property type="evidence" value="ECO:0007669"/>
    <property type="project" value="UniProtKB-KW"/>
</dbReference>
<keyword evidence="1" id="KW-0560">Oxidoreductase</keyword>
<reference evidence="3 4" key="1">
    <citation type="journal article" date="2018" name="PLoS Pathog.">
        <title>Evolution of structural diversity of trichothecenes, a family of toxins produced by plant pathogenic and entomopathogenic fungi.</title>
        <authorList>
            <person name="Proctor R.H."/>
            <person name="McCormick S.P."/>
            <person name="Kim H.S."/>
            <person name="Cardoza R.E."/>
            <person name="Stanley A.M."/>
            <person name="Lindo L."/>
            <person name="Kelly A."/>
            <person name="Brown D.W."/>
            <person name="Lee T."/>
            <person name="Vaughan M.M."/>
            <person name="Alexander N.J."/>
            <person name="Busman M."/>
            <person name="Gutierrez S."/>
        </authorList>
    </citation>
    <scope>NUCLEOTIDE SEQUENCE [LARGE SCALE GENOMIC DNA]</scope>
    <source>
        <strain evidence="3 4">IBT 40837</strain>
    </source>
</reference>
<evidence type="ECO:0000313" key="3">
    <source>
        <dbReference type="EMBL" id="RFU81570.1"/>
    </source>
</evidence>
<dbReference type="InterPro" id="IPR050523">
    <property type="entry name" value="AKR_Detox_Biosynth"/>
</dbReference>
<dbReference type="OrthoDB" id="2310150at2759"/>
<dbReference type="Proteomes" id="UP000266272">
    <property type="component" value="Unassembled WGS sequence"/>
</dbReference>
<evidence type="ECO:0000256" key="1">
    <source>
        <dbReference type="ARBA" id="ARBA00023002"/>
    </source>
</evidence>
<evidence type="ECO:0000259" key="2">
    <source>
        <dbReference type="Pfam" id="PF00248"/>
    </source>
</evidence>
<proteinExistence type="predicted"/>
<evidence type="ECO:0000313" key="4">
    <source>
        <dbReference type="Proteomes" id="UP000266272"/>
    </source>
</evidence>
<protein>
    <submittedName>
        <fullName evidence="3">Aflatoxin b1 aldehyde reductase member 3</fullName>
    </submittedName>
</protein>
<feature type="domain" description="NADP-dependent oxidoreductase" evidence="2">
    <location>
        <begin position="9"/>
        <end position="302"/>
    </location>
</feature>
<gene>
    <name evidence="3" type="ORF">TARUN_626</name>
</gene>
<dbReference type="PANTHER" id="PTHR43364">
    <property type="entry name" value="NADH-SPECIFIC METHYLGLYOXAL REDUCTASE-RELATED"/>
    <property type="match status" value="1"/>
</dbReference>
<dbReference type="Pfam" id="PF00248">
    <property type="entry name" value="Aldo_ket_red"/>
    <property type="match status" value="1"/>
</dbReference>
<name>A0A395NZP5_TRIAR</name>
<dbReference type="PANTHER" id="PTHR43364:SF4">
    <property type="entry name" value="NAD(P)-LINKED OXIDOREDUCTASE SUPERFAMILY PROTEIN"/>
    <property type="match status" value="1"/>
</dbReference>
<dbReference type="InterPro" id="IPR036812">
    <property type="entry name" value="NAD(P)_OxRdtase_dom_sf"/>
</dbReference>